<evidence type="ECO:0000313" key="3">
    <source>
        <dbReference type="RefSeq" id="XP_013384167.1"/>
    </source>
</evidence>
<feature type="compositionally biased region" description="Polar residues" evidence="1">
    <location>
        <begin position="476"/>
        <end position="502"/>
    </location>
</feature>
<feature type="region of interest" description="Disordered" evidence="1">
    <location>
        <begin position="85"/>
        <end position="637"/>
    </location>
</feature>
<dbReference type="KEGG" id="lak:106154379"/>
<evidence type="ECO:0000313" key="2">
    <source>
        <dbReference type="Proteomes" id="UP000085678"/>
    </source>
</evidence>
<feature type="compositionally biased region" description="Basic and acidic residues" evidence="1">
    <location>
        <begin position="451"/>
        <end position="475"/>
    </location>
</feature>
<feature type="compositionally biased region" description="Basic and acidic residues" evidence="1">
    <location>
        <begin position="566"/>
        <end position="582"/>
    </location>
</feature>
<dbReference type="AlphaFoldDB" id="A0A1S3HDP1"/>
<dbReference type="STRING" id="7574.A0A1S3HDP1"/>
<feature type="region of interest" description="Disordered" evidence="1">
    <location>
        <begin position="1"/>
        <end position="33"/>
    </location>
</feature>
<feature type="compositionally biased region" description="Polar residues" evidence="1">
    <location>
        <begin position="196"/>
        <end position="209"/>
    </location>
</feature>
<proteinExistence type="predicted"/>
<feature type="compositionally biased region" description="Basic and acidic residues" evidence="1">
    <location>
        <begin position="333"/>
        <end position="344"/>
    </location>
</feature>
<organism evidence="2 3">
    <name type="scientific">Lingula anatina</name>
    <name type="common">Brachiopod</name>
    <name type="synonym">Lingula unguis</name>
    <dbReference type="NCBI Taxonomy" id="7574"/>
    <lineage>
        <taxon>Eukaryota</taxon>
        <taxon>Metazoa</taxon>
        <taxon>Spiralia</taxon>
        <taxon>Lophotrochozoa</taxon>
        <taxon>Brachiopoda</taxon>
        <taxon>Linguliformea</taxon>
        <taxon>Lingulata</taxon>
        <taxon>Lingulida</taxon>
        <taxon>Linguloidea</taxon>
        <taxon>Lingulidae</taxon>
        <taxon>Lingula</taxon>
    </lineage>
</organism>
<feature type="compositionally biased region" description="Acidic residues" evidence="1">
    <location>
        <begin position="238"/>
        <end position="250"/>
    </location>
</feature>
<name>A0A1S3HDP1_LINAN</name>
<evidence type="ECO:0000256" key="1">
    <source>
        <dbReference type="SAM" id="MobiDB-lite"/>
    </source>
</evidence>
<feature type="compositionally biased region" description="Acidic residues" evidence="1">
    <location>
        <begin position="403"/>
        <end position="434"/>
    </location>
</feature>
<sequence length="867" mass="96268">MKTRKKQTPAKKSESSGSQENESSAPLPPAKKFAVPYSESPVLEESLNLTLAERLRNRLSSRLSNVTTNRSRLESAMSDVSHMVPRAESTRLSIAVPTRTATHTTTSRRGTRGQQTGGSESSPDVRTRGRRPTGSNTGKKSQGNTGDNRKNRASAQKESRATSRRISTRSRASQSNDEQSDPDTRGAPETGPMETDTVQSRRQSSSKTNTSRKELQKEEKRQTSHSVKKTSKNASASESEDDSEHNDEEENREKETDRHQPDLRQSLSSGRGESLMETPRGTPSTQSSENLSPPLTDSAKVVQRHRKVSARDKTDKRPVISSSSEDEQDDSQEMARAESEEVSRRPSRSSNSHQVTRSRTADVTEEPPQNVSLEVTRSRTEGVIEEPPQNVPLEVTRSRTAEVTEEPPQDASLEEQGGEDLDQIEKEASEDESDTGSHVSEPPLPDEPVTSEERRSSENTTSKRTDTAPDSEKNHSNLNTPNRTDTSVTTANRSVFSVTRVYQQEPVLSGSVRKDTSAKSAGKKKRERSLVKNQRRSGNVRDEDVEEDKEEQVSSSKKRKLGVGENSDHVKGLERAGRKEDNAVTSVQGRRELETGQQTSTQSVDKRGSGEVATEKEVTEDEKITASEISDSDAPVSTHMKDHDFIRQHVHLLSAPFTLNEAIGILNAAGASTSFNKSRNYKKNVVVQTGFNKLNRHLNENAQKKFHRFAQRQVLYKLDQLRSKSASKISLTNAKYFGIKDVDNLPAELEIDSRGNFEGASLSERYSGTRNEVLALKRKLAKKKALLNDKKVLCSVLQQASRLASLSDEAIIKTELSRTNFLAGQILRQLSQKEKDDDSNPSGSQEKTQTRKLVPLPHEEIINKLFE</sequence>
<dbReference type="Proteomes" id="UP000085678">
    <property type="component" value="Unplaced"/>
</dbReference>
<feature type="compositionally biased region" description="Low complexity" evidence="1">
    <location>
        <begin position="98"/>
        <end position="122"/>
    </location>
</feature>
<feature type="compositionally biased region" description="Polar residues" evidence="1">
    <location>
        <begin position="281"/>
        <end position="295"/>
    </location>
</feature>
<feature type="compositionally biased region" description="Low complexity" evidence="1">
    <location>
        <begin position="15"/>
        <end position="24"/>
    </location>
</feature>
<feature type="compositionally biased region" description="Polar residues" evidence="1">
    <location>
        <begin position="133"/>
        <end position="146"/>
    </location>
</feature>
<dbReference type="RefSeq" id="XP_013384167.1">
    <property type="nucleotide sequence ID" value="XM_013528713.2"/>
</dbReference>
<keyword evidence="2" id="KW-1185">Reference proteome</keyword>
<dbReference type="GeneID" id="106154379"/>
<reference evidence="3" key="1">
    <citation type="submission" date="2025-08" db="UniProtKB">
        <authorList>
            <consortium name="RefSeq"/>
        </authorList>
    </citation>
    <scope>IDENTIFICATION</scope>
    <source>
        <tissue evidence="3">Gonads</tissue>
    </source>
</reference>
<feature type="region of interest" description="Disordered" evidence="1">
    <location>
        <begin position="832"/>
        <end position="856"/>
    </location>
</feature>
<feature type="compositionally biased region" description="Basic and acidic residues" evidence="1">
    <location>
        <begin position="309"/>
        <end position="318"/>
    </location>
</feature>
<gene>
    <name evidence="3" type="primary">LOC106154379</name>
</gene>
<feature type="compositionally biased region" description="Basic and acidic residues" evidence="1">
    <location>
        <begin position="604"/>
        <end position="625"/>
    </location>
</feature>
<accession>A0A1S3HDP1</accession>
<protein>
    <submittedName>
        <fullName evidence="3">Serine/arginine repetitive matrix protein 5</fullName>
    </submittedName>
</protein>
<dbReference type="InParanoid" id="A0A1S3HDP1"/>
<feature type="compositionally biased region" description="Basic and acidic residues" evidence="1">
    <location>
        <begin position="251"/>
        <end position="262"/>
    </location>
</feature>
<feature type="compositionally biased region" description="Basic and acidic residues" evidence="1">
    <location>
        <begin position="211"/>
        <end position="222"/>
    </location>
</feature>
<feature type="compositionally biased region" description="Basic and acidic residues" evidence="1">
    <location>
        <begin position="147"/>
        <end position="161"/>
    </location>
</feature>